<protein>
    <recommendedName>
        <fullName evidence="5">C-type lectin domain-containing protein</fullName>
    </recommendedName>
</protein>
<evidence type="ECO:0000256" key="3">
    <source>
        <dbReference type="SAM" id="Phobius"/>
    </source>
</evidence>
<evidence type="ECO:0000313" key="7">
    <source>
        <dbReference type="Proteomes" id="UP001152747"/>
    </source>
</evidence>
<dbReference type="SUPFAM" id="SSF56436">
    <property type="entry name" value="C-type lectin-like"/>
    <property type="match status" value="2"/>
</dbReference>
<dbReference type="PANTHER" id="PTHR22991">
    <property type="entry name" value="PROTEIN CBG13490"/>
    <property type="match status" value="1"/>
</dbReference>
<dbReference type="InterPro" id="IPR018378">
    <property type="entry name" value="C-type_lectin_CS"/>
</dbReference>
<keyword evidence="3" id="KW-0472">Membrane</keyword>
<feature type="region of interest" description="Disordered" evidence="2">
    <location>
        <begin position="452"/>
        <end position="476"/>
    </location>
</feature>
<dbReference type="InterPro" id="IPR001304">
    <property type="entry name" value="C-type_lectin-like"/>
</dbReference>
<evidence type="ECO:0000313" key="6">
    <source>
        <dbReference type="EMBL" id="CAI5439767.1"/>
    </source>
</evidence>
<dbReference type="EMBL" id="CANHGI010000001">
    <property type="protein sequence ID" value="CAI5439767.1"/>
    <property type="molecule type" value="Genomic_DNA"/>
</dbReference>
<keyword evidence="4" id="KW-0732">Signal</keyword>
<feature type="signal peptide" evidence="4">
    <location>
        <begin position="1"/>
        <end position="18"/>
    </location>
</feature>
<dbReference type="InterPro" id="IPR016186">
    <property type="entry name" value="C-type_lectin-like/link_sf"/>
</dbReference>
<reference evidence="6" key="1">
    <citation type="submission" date="2022-11" db="EMBL/GenBank/DDBJ databases">
        <authorList>
            <person name="Kikuchi T."/>
        </authorList>
    </citation>
    <scope>NUCLEOTIDE SEQUENCE</scope>
    <source>
        <strain evidence="6">PS1010</strain>
    </source>
</reference>
<proteinExistence type="predicted"/>
<dbReference type="InterPro" id="IPR050976">
    <property type="entry name" value="Snaclec"/>
</dbReference>
<name>A0A9P1I6T8_9PELO</name>
<evidence type="ECO:0000259" key="5">
    <source>
        <dbReference type="PROSITE" id="PS50041"/>
    </source>
</evidence>
<evidence type="ECO:0000256" key="1">
    <source>
        <dbReference type="ARBA" id="ARBA00023157"/>
    </source>
</evidence>
<accession>A0A9P1I6T8</accession>
<feature type="compositionally biased region" description="Low complexity" evidence="2">
    <location>
        <begin position="458"/>
        <end position="470"/>
    </location>
</feature>
<evidence type="ECO:0000256" key="2">
    <source>
        <dbReference type="SAM" id="MobiDB-lite"/>
    </source>
</evidence>
<feature type="domain" description="C-type lectin" evidence="5">
    <location>
        <begin position="610"/>
        <end position="728"/>
    </location>
</feature>
<dbReference type="SMART" id="SM00034">
    <property type="entry name" value="CLECT"/>
    <property type="match status" value="2"/>
</dbReference>
<dbReference type="Proteomes" id="UP001152747">
    <property type="component" value="Unassembled WGS sequence"/>
</dbReference>
<dbReference type="AlphaFoldDB" id="A0A9P1I6T8"/>
<keyword evidence="3" id="KW-1133">Transmembrane helix</keyword>
<organism evidence="6 7">
    <name type="scientific">Caenorhabditis angaria</name>
    <dbReference type="NCBI Taxonomy" id="860376"/>
    <lineage>
        <taxon>Eukaryota</taxon>
        <taxon>Metazoa</taxon>
        <taxon>Ecdysozoa</taxon>
        <taxon>Nematoda</taxon>
        <taxon>Chromadorea</taxon>
        <taxon>Rhabditida</taxon>
        <taxon>Rhabditina</taxon>
        <taxon>Rhabditomorpha</taxon>
        <taxon>Rhabditoidea</taxon>
        <taxon>Rhabditidae</taxon>
        <taxon>Peloderinae</taxon>
        <taxon>Caenorhabditis</taxon>
    </lineage>
</organism>
<dbReference type="PROSITE" id="PS00615">
    <property type="entry name" value="C_TYPE_LECTIN_1"/>
    <property type="match status" value="1"/>
</dbReference>
<gene>
    <name evidence="6" type="ORF">CAMP_LOCUS2404</name>
</gene>
<keyword evidence="3" id="KW-0812">Transmembrane</keyword>
<dbReference type="OrthoDB" id="5790237at2759"/>
<feature type="domain" description="C-type lectin" evidence="5">
    <location>
        <begin position="478"/>
        <end position="594"/>
    </location>
</feature>
<sequence>MRLVQFFLVFYTICTCYSLQTTDCPAGEPLQNDPNCTIGIRYRNPDEQEFCCPNKSPCKLTGLASKFLSRFYVTDSPAYIRHHVSMYLSHRKYIYPIESDTEFYVCPIPIGHLWFDQYKNGTVPKEYLPTNPNYLTDEIPHCAKNSDCKNFEHFCGNVLNPEFEGGTRDGNFTMQCNANNCDYDYRNWTFADKNVKFCYKKPEPPNYSGVEQLQTRSNTHNIGFCDLDSDCRKLDVNSICGKQFAYSGALLRWTRYIPDSAPPGFGLRKTYEGLCVEAKPISFTFSSLFKNLDFDAKNQEISKYLPVDWKSGKHRDELKKCAKNGDCDGAGEFCDNIYSLREEKSNFDEFYKFCFKAPDKHQILPDKSGLLPCQNSEDCEDSNLICQKTTQTSFTAIKNGKIREFSGFCRKCEDCSDYMMLIIIIVVLVLMIVCALIGGFLFWKLKLRKKGKRKNGESSDGTGTKSSGGSNQPPKLINNQKCVKLITEPASRGDAERQCNLMGGNLVTSRTSIDNSALTQIALNSSSATKNIWIGLECQAADLSKCVWDDFHVAVYYYSNFDVAMPDVTRGKCIYLSTENNGGGKWLSADCERENFSYFCEVDQNCAAKYGQNCYFSLSGKLSQAEARNACGKLHGAQLASIHSYYENTFIWYNIFNAPASSGLKNLTAAGIGAIFPDTWLDGSAWDYSGNVTENQATGNCYSMVLAENGRGDWISSNCDTWQPAICKRAADL</sequence>
<dbReference type="PANTHER" id="PTHR22991:SF42">
    <property type="entry name" value="C-TYPE LECTIN DOMAIN-CONTAINING PROTEIN"/>
    <property type="match status" value="1"/>
</dbReference>
<keyword evidence="7" id="KW-1185">Reference proteome</keyword>
<feature type="transmembrane region" description="Helical" evidence="3">
    <location>
        <begin position="418"/>
        <end position="443"/>
    </location>
</feature>
<evidence type="ECO:0000256" key="4">
    <source>
        <dbReference type="SAM" id="SignalP"/>
    </source>
</evidence>
<dbReference type="CDD" id="cd00037">
    <property type="entry name" value="CLECT"/>
    <property type="match status" value="2"/>
</dbReference>
<dbReference type="PROSITE" id="PS50041">
    <property type="entry name" value="C_TYPE_LECTIN_2"/>
    <property type="match status" value="2"/>
</dbReference>
<dbReference type="InterPro" id="IPR016187">
    <property type="entry name" value="CTDL_fold"/>
</dbReference>
<comment type="caution">
    <text evidence="6">The sequence shown here is derived from an EMBL/GenBank/DDBJ whole genome shotgun (WGS) entry which is preliminary data.</text>
</comment>
<dbReference type="Gene3D" id="3.10.100.10">
    <property type="entry name" value="Mannose-Binding Protein A, subunit A"/>
    <property type="match status" value="2"/>
</dbReference>
<keyword evidence="1" id="KW-1015">Disulfide bond</keyword>
<dbReference type="Pfam" id="PF00059">
    <property type="entry name" value="Lectin_C"/>
    <property type="match status" value="2"/>
</dbReference>
<feature type="chain" id="PRO_5040444479" description="C-type lectin domain-containing protein" evidence="4">
    <location>
        <begin position="19"/>
        <end position="733"/>
    </location>
</feature>